<feature type="domain" description="Ion transport" evidence="7">
    <location>
        <begin position="144"/>
        <end position="392"/>
    </location>
</feature>
<dbReference type="AlphaFoldDB" id="A0A7S3JWW3"/>
<gene>
    <name evidence="8" type="ORF">ALAG00032_LOCUS6827</name>
</gene>
<protein>
    <recommendedName>
        <fullName evidence="7">Ion transport domain-containing protein</fullName>
    </recommendedName>
</protein>
<dbReference type="Pfam" id="PF00520">
    <property type="entry name" value="Ion_trans"/>
    <property type="match status" value="1"/>
</dbReference>
<keyword evidence="4 6" id="KW-0472">Membrane</keyword>
<keyword evidence="2 6" id="KW-0812">Transmembrane</keyword>
<keyword evidence="3 6" id="KW-1133">Transmembrane helix</keyword>
<dbReference type="InterPro" id="IPR005821">
    <property type="entry name" value="Ion_trans_dom"/>
</dbReference>
<sequence>MNQVRTVGDEIPSSYEVTQQLCDVVEVQCGDGDPIHVDDDDDIKSATISPKRSLPQLAPIVMSLGNSSSRWKRTEAISSAASPIIKSPSSSLSPKASTICSMSKKMMGNSTVTMSEHQRAIKAAEFMNKKPGRCTIHPDSFVIKIIEIALFFALVYTAVITPAEIAFVMRKKYRIDGLFIANQIINIIFIIDLILNFCLHYENYRGEWIQDQWLIAKNYIRRLFLIDLISSIPFDVIGLFISSSVIHRVSALRLLRLLRLLKIIKVTSSMNVVRRYRSTVEQSFAVTNLLIYIVCTIFVAHWFACAWGFVGNLSDLENSWRSTFSDTVAWSINAPKNQYLVCLYFATYTLTTCGFGDVSPVNLAEYALVTIVMFVGAFMWAYIIGSVCGTVSTLDLLKIQYQQRYDQLNGMLLDINASPQVARKVRSYLFHTERVSRHVEYATLIDHLSPALQRDLCDELGHGNVAAVHYLKYRSTNFRLAIFKRLKTRLFCPLETIETKDLLLIKNSGVIKRIEPSGFPKLYVRGMALNLDFLLRNPEFRDQRPLQAGNYVEVNTLSRWALEEVCELYPKERSRILWMNVFYALGTLVRIMKKEEEQHKFFSKNRLLMNFKSTPDTSNNTHEIDDLEAAVAICRAGDLQKCSAALRDTRRLAELSITANPETFAQASKRLRSDPDFILWSVAHCTDRDWKRIILPHIEPTELQNLLTALCVDGTELERRKYRKAEKRIAVAHDREVTFEHNQAKLDLEMSARHGNARLSHQRTTLRRGNSNHRANFGSLHRADGRVHDGHNEGEEHKVHHRTLLDADAAPDDEDAVLDYDEAVSTMPGGSLSHQYRNVDDVTLNLFD</sequence>
<feature type="transmembrane region" description="Helical" evidence="6">
    <location>
        <begin position="219"/>
        <end position="246"/>
    </location>
</feature>
<name>A0A7S3JWW3_9STRA</name>
<dbReference type="EMBL" id="HBIJ01009797">
    <property type="protein sequence ID" value="CAE0366083.1"/>
    <property type="molecule type" value="Transcribed_RNA"/>
</dbReference>
<dbReference type="GO" id="GO:0005886">
    <property type="term" value="C:plasma membrane"/>
    <property type="evidence" value="ECO:0007669"/>
    <property type="project" value="TreeGrafter"/>
</dbReference>
<evidence type="ECO:0000256" key="1">
    <source>
        <dbReference type="ARBA" id="ARBA00004141"/>
    </source>
</evidence>
<feature type="transmembrane region" description="Helical" evidence="6">
    <location>
        <begin position="141"/>
        <end position="167"/>
    </location>
</feature>
<dbReference type="PRINTS" id="PR01463">
    <property type="entry name" value="EAGCHANLFMLY"/>
</dbReference>
<proteinExistence type="predicted"/>
<dbReference type="InterPro" id="IPR003938">
    <property type="entry name" value="K_chnl_volt-dep_EAG/ELK/ERG"/>
</dbReference>
<feature type="region of interest" description="Disordered" evidence="5">
    <location>
        <begin position="759"/>
        <end position="785"/>
    </location>
</feature>
<evidence type="ECO:0000313" key="8">
    <source>
        <dbReference type="EMBL" id="CAE0366083.1"/>
    </source>
</evidence>
<evidence type="ECO:0000256" key="2">
    <source>
        <dbReference type="ARBA" id="ARBA00022692"/>
    </source>
</evidence>
<dbReference type="InterPro" id="IPR050818">
    <property type="entry name" value="KCNH_animal-type"/>
</dbReference>
<organism evidence="8">
    <name type="scientific">Aureoumbra lagunensis</name>
    <dbReference type="NCBI Taxonomy" id="44058"/>
    <lineage>
        <taxon>Eukaryota</taxon>
        <taxon>Sar</taxon>
        <taxon>Stramenopiles</taxon>
        <taxon>Ochrophyta</taxon>
        <taxon>Pelagophyceae</taxon>
        <taxon>Pelagomonadales</taxon>
        <taxon>Aureoumbra</taxon>
    </lineage>
</organism>
<dbReference type="GO" id="GO:0042391">
    <property type="term" value="P:regulation of membrane potential"/>
    <property type="evidence" value="ECO:0007669"/>
    <property type="project" value="TreeGrafter"/>
</dbReference>
<evidence type="ECO:0000259" key="7">
    <source>
        <dbReference type="Pfam" id="PF00520"/>
    </source>
</evidence>
<reference evidence="8" key="1">
    <citation type="submission" date="2021-01" db="EMBL/GenBank/DDBJ databases">
        <authorList>
            <person name="Corre E."/>
            <person name="Pelletier E."/>
            <person name="Niang G."/>
            <person name="Scheremetjew M."/>
            <person name="Finn R."/>
            <person name="Kale V."/>
            <person name="Holt S."/>
            <person name="Cochrane G."/>
            <person name="Meng A."/>
            <person name="Brown T."/>
            <person name="Cohen L."/>
        </authorList>
    </citation>
    <scope>NUCLEOTIDE SEQUENCE</scope>
    <source>
        <strain evidence="8">CCMP1510</strain>
    </source>
</reference>
<feature type="transmembrane region" description="Helical" evidence="6">
    <location>
        <begin position="179"/>
        <end position="199"/>
    </location>
</feature>
<evidence type="ECO:0000256" key="5">
    <source>
        <dbReference type="SAM" id="MobiDB-lite"/>
    </source>
</evidence>
<comment type="subcellular location">
    <subcellularLocation>
        <location evidence="1">Membrane</location>
        <topology evidence="1">Multi-pass membrane protein</topology>
    </subcellularLocation>
</comment>
<dbReference type="GO" id="GO:0005249">
    <property type="term" value="F:voltage-gated potassium channel activity"/>
    <property type="evidence" value="ECO:0007669"/>
    <property type="project" value="InterPro"/>
</dbReference>
<dbReference type="SUPFAM" id="SSF51206">
    <property type="entry name" value="cAMP-binding domain-like"/>
    <property type="match status" value="1"/>
</dbReference>
<accession>A0A7S3JWW3</accession>
<dbReference type="PANTHER" id="PTHR10217">
    <property type="entry name" value="VOLTAGE AND LIGAND GATED POTASSIUM CHANNEL"/>
    <property type="match status" value="1"/>
</dbReference>
<dbReference type="PANTHER" id="PTHR10217:SF435">
    <property type="entry name" value="POTASSIUM VOLTAGE-GATED CHANNEL PROTEIN EAG"/>
    <property type="match status" value="1"/>
</dbReference>
<dbReference type="Gene3D" id="1.10.287.70">
    <property type="match status" value="1"/>
</dbReference>
<evidence type="ECO:0000256" key="6">
    <source>
        <dbReference type="SAM" id="Phobius"/>
    </source>
</evidence>
<feature type="transmembrane region" description="Helical" evidence="6">
    <location>
        <begin position="366"/>
        <end position="394"/>
    </location>
</feature>
<evidence type="ECO:0000256" key="3">
    <source>
        <dbReference type="ARBA" id="ARBA00022989"/>
    </source>
</evidence>
<dbReference type="InterPro" id="IPR018490">
    <property type="entry name" value="cNMP-bd_dom_sf"/>
</dbReference>
<feature type="transmembrane region" description="Helical" evidence="6">
    <location>
        <begin position="284"/>
        <end position="310"/>
    </location>
</feature>
<dbReference type="SUPFAM" id="SSF81324">
    <property type="entry name" value="Voltage-gated potassium channels"/>
    <property type="match status" value="1"/>
</dbReference>
<evidence type="ECO:0000256" key="4">
    <source>
        <dbReference type="ARBA" id="ARBA00023136"/>
    </source>
</evidence>